<comment type="caution">
    <text evidence="1">The sequence shown here is derived from an EMBL/GenBank/DDBJ whole genome shotgun (WGS) entry which is preliminary data.</text>
</comment>
<protein>
    <submittedName>
        <fullName evidence="1">Uncharacterized protein</fullName>
    </submittedName>
</protein>
<reference evidence="1 2" key="1">
    <citation type="journal article" date="2011" name="J. Bacteriol.">
        <title>Genome sequence of 'Pedosphaera parvula' Ellin514, an aerobic Verrucomicrobial isolate from pasture soil.</title>
        <authorList>
            <person name="Kant R."/>
            <person name="van Passel M.W."/>
            <person name="Sangwan P."/>
            <person name="Palva A."/>
            <person name="Lucas S."/>
            <person name="Copeland A."/>
            <person name="Lapidus A."/>
            <person name="Glavina Del Rio T."/>
            <person name="Dalin E."/>
            <person name="Tice H."/>
            <person name="Bruce D."/>
            <person name="Goodwin L."/>
            <person name="Pitluck S."/>
            <person name="Chertkov O."/>
            <person name="Larimer F.W."/>
            <person name="Land M.L."/>
            <person name="Hauser L."/>
            <person name="Brettin T.S."/>
            <person name="Detter J.C."/>
            <person name="Han S."/>
            <person name="de Vos W.M."/>
            <person name="Janssen P.H."/>
            <person name="Smidt H."/>
        </authorList>
    </citation>
    <scope>NUCLEOTIDE SEQUENCE [LARGE SCALE GENOMIC DNA]</scope>
    <source>
        <strain evidence="1 2">Ellin514</strain>
    </source>
</reference>
<dbReference type="EMBL" id="ABOX02000016">
    <property type="protein sequence ID" value="EEF60471.1"/>
    <property type="molecule type" value="Genomic_DNA"/>
</dbReference>
<name>B9XHX8_PEDPL</name>
<evidence type="ECO:0000313" key="2">
    <source>
        <dbReference type="Proteomes" id="UP000003688"/>
    </source>
</evidence>
<gene>
    <name evidence="1" type="ORF">Cflav_PD3441</name>
</gene>
<sequence length="104" mass="12049">MWTEYFILFGVMLLFYALMKVSCGWVPKPLYPPEKPSKTPGHGFDPSPVTGRIEQLRHDYSPELHHRPDGFKRELRLTACREALRAQPFFNKETADELTAEPQS</sequence>
<dbReference type="AlphaFoldDB" id="B9XHX8"/>
<dbReference type="Proteomes" id="UP000003688">
    <property type="component" value="Unassembled WGS sequence"/>
</dbReference>
<evidence type="ECO:0000313" key="1">
    <source>
        <dbReference type="EMBL" id="EEF60471.1"/>
    </source>
</evidence>
<organism evidence="1 2">
    <name type="scientific">Pedosphaera parvula (strain Ellin514)</name>
    <dbReference type="NCBI Taxonomy" id="320771"/>
    <lineage>
        <taxon>Bacteria</taxon>
        <taxon>Pseudomonadati</taxon>
        <taxon>Verrucomicrobiota</taxon>
        <taxon>Pedosphaerae</taxon>
        <taxon>Pedosphaerales</taxon>
        <taxon>Pedosphaeraceae</taxon>
        <taxon>Pedosphaera</taxon>
    </lineage>
</organism>
<accession>B9XHX8</accession>
<dbReference type="STRING" id="320771.Cflav_PD3441"/>
<keyword evidence="2" id="KW-1185">Reference proteome</keyword>
<proteinExistence type="predicted"/>